<organism evidence="8">
    <name type="scientific">marine sediment metagenome</name>
    <dbReference type="NCBI Taxonomy" id="412755"/>
    <lineage>
        <taxon>unclassified sequences</taxon>
        <taxon>metagenomes</taxon>
        <taxon>ecological metagenomes</taxon>
    </lineage>
</organism>
<dbReference type="GO" id="GO:0016787">
    <property type="term" value="F:hydrolase activity"/>
    <property type="evidence" value="ECO:0007669"/>
    <property type="project" value="UniProtKB-KW"/>
</dbReference>
<dbReference type="PANTHER" id="PTHR30636:SF3">
    <property type="entry name" value="UPF0701 PROTEIN YICC"/>
    <property type="match status" value="1"/>
</dbReference>
<evidence type="ECO:0000259" key="6">
    <source>
        <dbReference type="Pfam" id="PF03755"/>
    </source>
</evidence>
<keyword evidence="2" id="KW-0540">Nuclease</keyword>
<evidence type="ECO:0000256" key="4">
    <source>
        <dbReference type="ARBA" id="ARBA00022801"/>
    </source>
</evidence>
<dbReference type="Pfam" id="PF03755">
    <property type="entry name" value="YicC-like_N"/>
    <property type="match status" value="1"/>
</dbReference>
<keyword evidence="3" id="KW-0255">Endonuclease</keyword>
<reference evidence="8" key="1">
    <citation type="journal article" date="2014" name="Front. Microbiol.">
        <title>High frequency of phylogenetically diverse reductive dehalogenase-homologous genes in deep subseafloor sedimentary metagenomes.</title>
        <authorList>
            <person name="Kawai M."/>
            <person name="Futagami T."/>
            <person name="Toyoda A."/>
            <person name="Takaki Y."/>
            <person name="Nishi S."/>
            <person name="Hori S."/>
            <person name="Arai W."/>
            <person name="Tsubouchi T."/>
            <person name="Morono Y."/>
            <person name="Uchiyama I."/>
            <person name="Ito T."/>
            <person name="Fujiyama A."/>
            <person name="Inagaki F."/>
            <person name="Takami H."/>
        </authorList>
    </citation>
    <scope>NUCLEOTIDE SEQUENCE</scope>
    <source>
        <strain evidence="8">Expedition CK06-06</strain>
    </source>
</reference>
<feature type="domain" description="Endoribonuclease YicC-like N-terminal" evidence="6">
    <location>
        <begin position="2"/>
        <end position="154"/>
    </location>
</feature>
<evidence type="ECO:0000256" key="2">
    <source>
        <dbReference type="ARBA" id="ARBA00022722"/>
    </source>
</evidence>
<protein>
    <recommendedName>
        <fullName evidence="9">YicC family protein</fullName>
    </recommendedName>
</protein>
<feature type="domain" description="Endoribonuclease YicC-like C-terminal" evidence="7">
    <location>
        <begin position="172"/>
        <end position="291"/>
    </location>
</feature>
<comment type="caution">
    <text evidence="8">The sequence shown here is derived from an EMBL/GenBank/DDBJ whole genome shotgun (WGS) entry which is preliminary data.</text>
</comment>
<evidence type="ECO:0000313" key="8">
    <source>
        <dbReference type="EMBL" id="GAG68281.1"/>
    </source>
</evidence>
<comment type="similarity">
    <text evidence="5">Belongs to the YicC/YloC family.</text>
</comment>
<evidence type="ECO:0000256" key="3">
    <source>
        <dbReference type="ARBA" id="ARBA00022759"/>
    </source>
</evidence>
<dbReference type="InterPro" id="IPR013527">
    <property type="entry name" value="YicC-like_N"/>
</dbReference>
<keyword evidence="4" id="KW-0378">Hydrolase</keyword>
<accession>X1B8G0</accession>
<dbReference type="EMBL" id="BART01001405">
    <property type="protein sequence ID" value="GAG68281.1"/>
    <property type="molecule type" value="Genomic_DNA"/>
</dbReference>
<dbReference type="PANTHER" id="PTHR30636">
    <property type="entry name" value="UPF0701 PROTEIN YICC"/>
    <property type="match status" value="1"/>
</dbReference>
<name>X1B8G0_9ZZZZ</name>
<comment type="cofactor">
    <cofactor evidence="1">
        <name>a divalent metal cation</name>
        <dbReference type="ChEBI" id="CHEBI:60240"/>
    </cofactor>
</comment>
<dbReference type="GO" id="GO:0004521">
    <property type="term" value="F:RNA endonuclease activity"/>
    <property type="evidence" value="ECO:0007669"/>
    <property type="project" value="InterPro"/>
</dbReference>
<evidence type="ECO:0008006" key="9">
    <source>
        <dbReference type="Google" id="ProtNLM"/>
    </source>
</evidence>
<gene>
    <name evidence="8" type="ORF">S01H4_05004</name>
</gene>
<dbReference type="Pfam" id="PF08340">
    <property type="entry name" value="YicC-like_C"/>
    <property type="match status" value="1"/>
</dbReference>
<dbReference type="InterPro" id="IPR005229">
    <property type="entry name" value="YicC/YloC-like"/>
</dbReference>
<evidence type="ECO:0000256" key="1">
    <source>
        <dbReference type="ARBA" id="ARBA00001968"/>
    </source>
</evidence>
<dbReference type="InterPro" id="IPR013551">
    <property type="entry name" value="YicC-like_C"/>
</dbReference>
<proteinExistence type="inferred from homology"/>
<dbReference type="NCBIfam" id="TIGR00255">
    <property type="entry name" value="YicC/YloC family endoribonuclease"/>
    <property type="match status" value="1"/>
</dbReference>
<dbReference type="AlphaFoldDB" id="X1B8G0"/>
<sequence>MIKSMTGYGVGRVKEEDGECLVEIKSLNNKYCDVNIKDNFQSLEIEQKIEKLIKDRVSRGKVNILVKVENYGLTEEKIILNEDVADSCYRNLKALKEKYKLKDEIGIDYMLKFKDIFKIVKEEESAKIWSLAEKALNLALDSLLKMRVREGKILVADIRKRVKKIQKLIDKIEKYSKSSPLDYKDKFLSKIKNLTDGLNVDEGRIELEAAIFAEKTDITEEITRLKSHLIQFDDLLNSEESVGRKMDFLTQEINREVNTIGSKTNDIKVTSLVVLVKSELEKIREQARNIE</sequence>
<evidence type="ECO:0000259" key="7">
    <source>
        <dbReference type="Pfam" id="PF08340"/>
    </source>
</evidence>
<evidence type="ECO:0000256" key="5">
    <source>
        <dbReference type="ARBA" id="ARBA00035648"/>
    </source>
</evidence>